<reference evidence="2 3" key="1">
    <citation type="submission" date="2017-01" db="EMBL/GenBank/DDBJ databases">
        <authorList>
            <person name="Mah S.A."/>
            <person name="Swanson W.J."/>
            <person name="Moy G.W."/>
            <person name="Vacquier V.D."/>
        </authorList>
    </citation>
    <scope>NUCLEOTIDE SEQUENCE [LARGE SCALE GENOMIC DNA]</scope>
    <source>
        <strain evidence="2 3">RU36E</strain>
    </source>
</reference>
<name>A0A1N6QZN3_AQUAC</name>
<dbReference type="EMBL" id="FTMP01000002">
    <property type="protein sequence ID" value="SIQ21962.1"/>
    <property type="molecule type" value="Genomic_DNA"/>
</dbReference>
<gene>
    <name evidence="2" type="ORF">SAMN05878282_102760</name>
</gene>
<dbReference type="AlphaFoldDB" id="A0A1N6QZN3"/>
<protein>
    <submittedName>
        <fullName evidence="2">Uncharacterized protein</fullName>
    </submittedName>
</protein>
<dbReference type="Proteomes" id="UP000185841">
    <property type="component" value="Unassembled WGS sequence"/>
</dbReference>
<sequence>MKLEIARGLFLVGALSVTALATAAWQEPAPRVLDAASCGAQPCPVVSSRHVDISKIEADSDNLLLLMYGLSHAMKAEQ</sequence>
<evidence type="ECO:0000313" key="2">
    <source>
        <dbReference type="EMBL" id="SIQ21962.1"/>
    </source>
</evidence>
<feature type="chain" id="PRO_5012681297" evidence="1">
    <location>
        <begin position="24"/>
        <end position="78"/>
    </location>
</feature>
<proteinExistence type="predicted"/>
<keyword evidence="1" id="KW-0732">Signal</keyword>
<organism evidence="2 3">
    <name type="scientific">Aquipseudomonas alcaligenes</name>
    <name type="common">Pseudomonas alcaligenes</name>
    <dbReference type="NCBI Taxonomy" id="43263"/>
    <lineage>
        <taxon>Bacteria</taxon>
        <taxon>Pseudomonadati</taxon>
        <taxon>Pseudomonadota</taxon>
        <taxon>Gammaproteobacteria</taxon>
        <taxon>Pseudomonadales</taxon>
        <taxon>Pseudomonadaceae</taxon>
        <taxon>Aquipseudomonas</taxon>
    </lineage>
</organism>
<dbReference type="RefSeq" id="WP_076426000.1">
    <property type="nucleotide sequence ID" value="NZ_FTMP01000002.1"/>
</dbReference>
<evidence type="ECO:0000313" key="3">
    <source>
        <dbReference type="Proteomes" id="UP000185841"/>
    </source>
</evidence>
<evidence type="ECO:0000256" key="1">
    <source>
        <dbReference type="SAM" id="SignalP"/>
    </source>
</evidence>
<accession>A0A1N6QZN3</accession>
<feature type="signal peptide" evidence="1">
    <location>
        <begin position="1"/>
        <end position="23"/>
    </location>
</feature>